<dbReference type="InterPro" id="IPR001667">
    <property type="entry name" value="DDH_dom"/>
</dbReference>
<reference evidence="3 4" key="1">
    <citation type="submission" date="2017-01" db="EMBL/GenBank/DDBJ databases">
        <title>Genome Analysis of Deinococcus marmoris KOPRI26562.</title>
        <authorList>
            <person name="Kim J.H."/>
            <person name="Oh H.-M."/>
        </authorList>
    </citation>
    <scope>NUCLEOTIDE SEQUENCE [LARGE SCALE GENOMIC DNA]</scope>
    <source>
        <strain evidence="3 4">KOPRI26562</strain>
    </source>
</reference>
<dbReference type="PANTHER" id="PTHR47618">
    <property type="entry name" value="BIFUNCTIONAL OLIGORIBONUCLEASE AND PAP PHOSPHATASE NRNA"/>
    <property type="match status" value="1"/>
</dbReference>
<dbReference type="Pfam" id="PF01368">
    <property type="entry name" value="DHH"/>
    <property type="match status" value="1"/>
</dbReference>
<dbReference type="eggNOG" id="COG0618">
    <property type="taxonomic scope" value="Bacteria"/>
</dbReference>
<dbReference type="Gene3D" id="3.90.1640.10">
    <property type="entry name" value="inorganic pyrophosphatase (n-terminal core)"/>
    <property type="match status" value="1"/>
</dbReference>
<dbReference type="InterPro" id="IPR038763">
    <property type="entry name" value="DHH_sf"/>
</dbReference>
<dbReference type="AlphaFoldDB" id="A0A1U7NTM4"/>
<feature type="domain" description="DHHA1" evidence="2">
    <location>
        <begin position="272"/>
        <end position="363"/>
    </location>
</feature>
<evidence type="ECO:0000259" key="2">
    <source>
        <dbReference type="Pfam" id="PF02272"/>
    </source>
</evidence>
<name>A0A1U7NTM4_9DEIO</name>
<dbReference type="InterPro" id="IPR003156">
    <property type="entry name" value="DHHA1_dom"/>
</dbReference>
<evidence type="ECO:0000313" key="3">
    <source>
        <dbReference type="EMBL" id="OLV16272.1"/>
    </source>
</evidence>
<dbReference type="EMBL" id="MSTI01000149">
    <property type="protein sequence ID" value="OLV16272.1"/>
    <property type="molecule type" value="Genomic_DNA"/>
</dbReference>
<dbReference type="STRING" id="249408.BOO71_0012409"/>
<dbReference type="Proteomes" id="UP000186607">
    <property type="component" value="Unassembled WGS sequence"/>
</dbReference>
<dbReference type="GO" id="GO:0003676">
    <property type="term" value="F:nucleic acid binding"/>
    <property type="evidence" value="ECO:0007669"/>
    <property type="project" value="InterPro"/>
</dbReference>
<evidence type="ECO:0000259" key="1">
    <source>
        <dbReference type="Pfam" id="PF01368"/>
    </source>
</evidence>
<organism evidence="3 4">
    <name type="scientific">Deinococcus marmoris</name>
    <dbReference type="NCBI Taxonomy" id="249408"/>
    <lineage>
        <taxon>Bacteria</taxon>
        <taxon>Thermotogati</taxon>
        <taxon>Deinococcota</taxon>
        <taxon>Deinococci</taxon>
        <taxon>Deinococcales</taxon>
        <taxon>Deinococcaceae</taxon>
        <taxon>Deinococcus</taxon>
    </lineage>
</organism>
<dbReference type="InterPro" id="IPR051319">
    <property type="entry name" value="Oligoribo/pAp-PDE_c-di-AMP_PDE"/>
</dbReference>
<keyword evidence="4" id="KW-1185">Reference proteome</keyword>
<sequence>MDGNAISCDWNDSVKFIDRQSCKTHALNISLIWSRYSPGVKISNGDNHQYQQEVRQVAALLRAHDGPVVVLSHENPDGDALGSLLGLTRALRDLGKTVIAPMNVPRYLRFLPEPGETSTPLTDWPEGALAVVVDVDNNDPDRVAGADLRQFVGQMVNIDHHGTNQRRATAGLVDPGKPAAVMLVADVLDELDITWTEEIATPLMLGLITDTGSFRFDSMTPETFECAARLLEHGARLGWINDSMGQNPRAYYLLLREVLDTMEFTRDGRVVMARVDDAMLARAGATWEDVESYVGLLRNSEDADLAVMIKDFGERVKLSLRSRGGVSAQNVAVALGGGGHVMASGASLSEPYPAVRRLLDTAIDTELARVDGLGAVAAVAH</sequence>
<protein>
    <submittedName>
        <fullName evidence="3">3'-to-5' oligoribonuclease</fullName>
    </submittedName>
</protein>
<evidence type="ECO:0000313" key="4">
    <source>
        <dbReference type="Proteomes" id="UP000186607"/>
    </source>
</evidence>
<dbReference type="Gene3D" id="3.10.310.30">
    <property type="match status" value="1"/>
</dbReference>
<feature type="domain" description="DDH" evidence="1">
    <location>
        <begin position="68"/>
        <end position="206"/>
    </location>
</feature>
<comment type="caution">
    <text evidence="3">The sequence shown here is derived from an EMBL/GenBank/DDBJ whole genome shotgun (WGS) entry which is preliminary data.</text>
</comment>
<proteinExistence type="predicted"/>
<accession>A0A1U7NTM4</accession>
<dbReference type="OrthoDB" id="9803668at2"/>
<dbReference type="SUPFAM" id="SSF64182">
    <property type="entry name" value="DHH phosphoesterases"/>
    <property type="match status" value="1"/>
</dbReference>
<dbReference type="Pfam" id="PF02272">
    <property type="entry name" value="DHHA1"/>
    <property type="match status" value="1"/>
</dbReference>
<dbReference type="PANTHER" id="PTHR47618:SF1">
    <property type="entry name" value="BIFUNCTIONAL OLIGORIBONUCLEASE AND PAP PHOSPHATASE NRNA"/>
    <property type="match status" value="1"/>
</dbReference>
<gene>
    <name evidence="3" type="ORF">BOO71_0012409</name>
</gene>